<dbReference type="AlphaFoldDB" id="A0A0E9WLI8"/>
<organism evidence="1">
    <name type="scientific">Anguilla anguilla</name>
    <name type="common">European freshwater eel</name>
    <name type="synonym">Muraena anguilla</name>
    <dbReference type="NCBI Taxonomy" id="7936"/>
    <lineage>
        <taxon>Eukaryota</taxon>
        <taxon>Metazoa</taxon>
        <taxon>Chordata</taxon>
        <taxon>Craniata</taxon>
        <taxon>Vertebrata</taxon>
        <taxon>Euteleostomi</taxon>
        <taxon>Actinopterygii</taxon>
        <taxon>Neopterygii</taxon>
        <taxon>Teleostei</taxon>
        <taxon>Anguilliformes</taxon>
        <taxon>Anguillidae</taxon>
        <taxon>Anguilla</taxon>
    </lineage>
</organism>
<reference evidence="1" key="1">
    <citation type="submission" date="2014-11" db="EMBL/GenBank/DDBJ databases">
        <authorList>
            <person name="Amaro Gonzalez C."/>
        </authorList>
    </citation>
    <scope>NUCLEOTIDE SEQUENCE</scope>
</reference>
<reference evidence="1" key="2">
    <citation type="journal article" date="2015" name="Fish Shellfish Immunol.">
        <title>Early steps in the European eel (Anguilla anguilla)-Vibrio vulnificus interaction in the gills: Role of the RtxA13 toxin.</title>
        <authorList>
            <person name="Callol A."/>
            <person name="Pajuelo D."/>
            <person name="Ebbesson L."/>
            <person name="Teles M."/>
            <person name="MacKenzie S."/>
            <person name="Amaro C."/>
        </authorList>
    </citation>
    <scope>NUCLEOTIDE SEQUENCE</scope>
</reference>
<dbReference type="EMBL" id="GBXM01018132">
    <property type="protein sequence ID" value="JAH90445.1"/>
    <property type="molecule type" value="Transcribed_RNA"/>
</dbReference>
<sequence length="67" mass="7357">MQLNGLSCVRVLCWNSLSLKLPKLFSNLGQENCFTLLPILSCMLWFLDTAKCLPNCALGCVSSLSCT</sequence>
<proteinExistence type="predicted"/>
<name>A0A0E9WLI8_ANGAN</name>
<protein>
    <submittedName>
        <fullName evidence="1">Uncharacterized protein</fullName>
    </submittedName>
</protein>
<evidence type="ECO:0000313" key="1">
    <source>
        <dbReference type="EMBL" id="JAH90445.1"/>
    </source>
</evidence>
<accession>A0A0E9WLI8</accession>